<evidence type="ECO:0000313" key="1">
    <source>
        <dbReference type="EMBL" id="SDH45719.1"/>
    </source>
</evidence>
<organism evidence="1 2">
    <name type="scientific">Vibrio xiamenensis</name>
    <dbReference type="NCBI Taxonomy" id="861298"/>
    <lineage>
        <taxon>Bacteria</taxon>
        <taxon>Pseudomonadati</taxon>
        <taxon>Pseudomonadota</taxon>
        <taxon>Gammaproteobacteria</taxon>
        <taxon>Vibrionales</taxon>
        <taxon>Vibrionaceae</taxon>
        <taxon>Vibrio</taxon>
    </lineage>
</organism>
<protein>
    <submittedName>
        <fullName evidence="1">Uncharacterized protein</fullName>
    </submittedName>
</protein>
<reference evidence="2" key="1">
    <citation type="submission" date="2016-10" db="EMBL/GenBank/DDBJ databases">
        <authorList>
            <person name="Varghese N."/>
            <person name="Submissions S."/>
        </authorList>
    </citation>
    <scope>NUCLEOTIDE SEQUENCE [LARGE SCALE GENOMIC DNA]</scope>
    <source>
        <strain evidence="2">CGMCC 1.10228</strain>
    </source>
</reference>
<evidence type="ECO:0000313" key="2">
    <source>
        <dbReference type="Proteomes" id="UP000198854"/>
    </source>
</evidence>
<dbReference type="STRING" id="861298.SAMN04488136_116106"/>
<dbReference type="Proteomes" id="UP000198854">
    <property type="component" value="Unassembled WGS sequence"/>
</dbReference>
<name>A0A1G8CK73_9VIBR</name>
<accession>A0A1G8CK73</accession>
<sequence>MKMEINLNISMYGLPDIKCVLADDTVDYFDELTTLQFSAIAANALIACKDSFSARLRVKRANDNYKLTLNCAIQKNKIYIN</sequence>
<gene>
    <name evidence="1" type="ORF">SAMN04488136_116106</name>
</gene>
<proteinExistence type="predicted"/>
<dbReference type="EMBL" id="FNDD01000016">
    <property type="protein sequence ID" value="SDH45719.1"/>
    <property type="molecule type" value="Genomic_DNA"/>
</dbReference>
<dbReference type="AlphaFoldDB" id="A0A1G8CK73"/>
<keyword evidence="2" id="KW-1185">Reference proteome</keyword>